<reference evidence="2" key="1">
    <citation type="submission" date="2020-01" db="EMBL/GenBank/DDBJ databases">
        <authorList>
            <consortium name="DOE Joint Genome Institute"/>
            <person name="Haridas S."/>
            <person name="Albert R."/>
            <person name="Binder M."/>
            <person name="Bloem J."/>
            <person name="Labutti K."/>
            <person name="Salamov A."/>
            <person name="Andreopoulos B."/>
            <person name="Baker S.E."/>
            <person name="Barry K."/>
            <person name="Bills G."/>
            <person name="Bluhm B.H."/>
            <person name="Cannon C."/>
            <person name="Castanera R."/>
            <person name="Culley D.E."/>
            <person name="Daum C."/>
            <person name="Ezra D."/>
            <person name="Gonzalez J.B."/>
            <person name="Henrissat B."/>
            <person name="Kuo A."/>
            <person name="Liang C."/>
            <person name="Lipzen A."/>
            <person name="Lutzoni F."/>
            <person name="Magnuson J."/>
            <person name="Mondo S."/>
            <person name="Nolan M."/>
            <person name="Ohm R."/>
            <person name="Pangilinan J."/>
            <person name="Park H.-J."/>
            <person name="Ramirez L."/>
            <person name="Alfaro M."/>
            <person name="Sun H."/>
            <person name="Tritt A."/>
            <person name="Yoshinaga Y."/>
            <person name="Zwiers L.-H."/>
            <person name="Turgeon B.G."/>
            <person name="Goodwin S.B."/>
            <person name="Spatafora J.W."/>
            <person name="Crous P.W."/>
            <person name="Grigoriev I.V."/>
        </authorList>
    </citation>
    <scope>NUCLEOTIDE SEQUENCE</scope>
    <source>
        <strain evidence="2">P77</strain>
    </source>
</reference>
<feature type="compositionally biased region" description="Polar residues" evidence="1">
    <location>
        <begin position="91"/>
        <end position="107"/>
    </location>
</feature>
<proteinExistence type="predicted"/>
<dbReference type="EMBL" id="ML975277">
    <property type="protein sequence ID" value="KAF1836158.1"/>
    <property type="molecule type" value="Genomic_DNA"/>
</dbReference>
<dbReference type="AlphaFoldDB" id="A0A6A5KG95"/>
<evidence type="ECO:0000256" key="1">
    <source>
        <dbReference type="SAM" id="MobiDB-lite"/>
    </source>
</evidence>
<sequence>MMMTMRSKRSSSISSHRASRPPSLSYSNSRTNSEISMLGESETIVEGRTMGQPWMSQPWTTRASATPVDTEEPLSSSPQKRHGEPVHHQRSISIPSPTLTRRPTAKNTIAPMTPTPDSALPSKPSSKSCPCTCHPQTTARPTYTTASTQTSPTRTSLRINTSPTPTTHAYWPSQRAYPAPDPAPDYDTPPVFMGRMLNYFSKPGYQLGDSLFSGYQPINWDENAYAYEYRDEFGEEALR</sequence>
<accession>A0A6A5KG95</accession>
<evidence type="ECO:0000313" key="3">
    <source>
        <dbReference type="Proteomes" id="UP000800040"/>
    </source>
</evidence>
<feature type="compositionally biased region" description="Low complexity" evidence="1">
    <location>
        <begin position="136"/>
        <end position="155"/>
    </location>
</feature>
<feature type="compositionally biased region" description="Polar residues" evidence="1">
    <location>
        <begin position="156"/>
        <end position="167"/>
    </location>
</feature>
<evidence type="ECO:0000313" key="2">
    <source>
        <dbReference type="EMBL" id="KAF1836158.1"/>
    </source>
</evidence>
<keyword evidence="3" id="KW-1185">Reference proteome</keyword>
<name>A0A6A5KG95_9PLEO</name>
<protein>
    <submittedName>
        <fullName evidence="2">Uncharacterized protein</fullName>
    </submittedName>
</protein>
<feature type="region of interest" description="Disordered" evidence="1">
    <location>
        <begin position="1"/>
        <end position="174"/>
    </location>
</feature>
<feature type="compositionally biased region" description="Polar residues" evidence="1">
    <location>
        <begin position="54"/>
        <end position="64"/>
    </location>
</feature>
<feature type="compositionally biased region" description="Polar residues" evidence="1">
    <location>
        <begin position="24"/>
        <end position="35"/>
    </location>
</feature>
<feature type="compositionally biased region" description="Low complexity" evidence="1">
    <location>
        <begin position="1"/>
        <end position="23"/>
    </location>
</feature>
<dbReference type="Proteomes" id="UP000800040">
    <property type="component" value="Unassembled WGS sequence"/>
</dbReference>
<gene>
    <name evidence="2" type="ORF">BDW02DRAFT_254595</name>
</gene>
<organism evidence="2 3">
    <name type="scientific">Decorospora gaudefroyi</name>
    <dbReference type="NCBI Taxonomy" id="184978"/>
    <lineage>
        <taxon>Eukaryota</taxon>
        <taxon>Fungi</taxon>
        <taxon>Dikarya</taxon>
        <taxon>Ascomycota</taxon>
        <taxon>Pezizomycotina</taxon>
        <taxon>Dothideomycetes</taxon>
        <taxon>Pleosporomycetidae</taxon>
        <taxon>Pleosporales</taxon>
        <taxon>Pleosporineae</taxon>
        <taxon>Pleosporaceae</taxon>
        <taxon>Decorospora</taxon>
    </lineage>
</organism>